<gene>
    <name evidence="4" type="ORF">EUX98_g797</name>
</gene>
<organism evidence="4 5">
    <name type="scientific">Antrodiella citrinella</name>
    <dbReference type="NCBI Taxonomy" id="2447956"/>
    <lineage>
        <taxon>Eukaryota</taxon>
        <taxon>Fungi</taxon>
        <taxon>Dikarya</taxon>
        <taxon>Basidiomycota</taxon>
        <taxon>Agaricomycotina</taxon>
        <taxon>Agaricomycetes</taxon>
        <taxon>Polyporales</taxon>
        <taxon>Steccherinaceae</taxon>
        <taxon>Antrodiella</taxon>
    </lineage>
</organism>
<dbReference type="OrthoDB" id="3261476at2759"/>
<feature type="region of interest" description="Disordered" evidence="1">
    <location>
        <begin position="124"/>
        <end position="274"/>
    </location>
</feature>
<evidence type="ECO:0000313" key="4">
    <source>
        <dbReference type="EMBL" id="THH33441.1"/>
    </source>
</evidence>
<evidence type="ECO:0000256" key="1">
    <source>
        <dbReference type="SAM" id="MobiDB-lite"/>
    </source>
</evidence>
<evidence type="ECO:0000259" key="2">
    <source>
        <dbReference type="Pfam" id="PF07727"/>
    </source>
</evidence>
<proteinExistence type="predicted"/>
<dbReference type="PANTHER" id="PTHR11439">
    <property type="entry name" value="GAG-POL-RELATED RETROTRANSPOSON"/>
    <property type="match status" value="1"/>
</dbReference>
<feature type="compositionally biased region" description="Pro residues" evidence="1">
    <location>
        <begin position="206"/>
        <end position="216"/>
    </location>
</feature>
<dbReference type="InterPro" id="IPR013103">
    <property type="entry name" value="RVT_2"/>
</dbReference>
<dbReference type="EMBL" id="SGPM01000006">
    <property type="protein sequence ID" value="THH33441.1"/>
    <property type="molecule type" value="Genomic_DNA"/>
</dbReference>
<keyword evidence="5" id="KW-1185">Reference proteome</keyword>
<dbReference type="Pfam" id="PF25597">
    <property type="entry name" value="SH3_retrovirus"/>
    <property type="match status" value="1"/>
</dbReference>
<dbReference type="InterPro" id="IPR043502">
    <property type="entry name" value="DNA/RNA_pol_sf"/>
</dbReference>
<name>A0A4S4N6A1_9APHY</name>
<reference evidence="4 5" key="1">
    <citation type="submission" date="2019-02" db="EMBL/GenBank/DDBJ databases">
        <title>Genome sequencing of the rare red list fungi Antrodiella citrinella (Flaviporus citrinellus).</title>
        <authorList>
            <person name="Buettner E."/>
            <person name="Kellner H."/>
        </authorList>
    </citation>
    <scope>NUCLEOTIDE SEQUENCE [LARGE SCALE GENOMIC DNA]</scope>
    <source>
        <strain evidence="4 5">DSM 108506</strain>
    </source>
</reference>
<evidence type="ECO:0000259" key="3">
    <source>
        <dbReference type="Pfam" id="PF25597"/>
    </source>
</evidence>
<sequence length="789" mass="88131">MLNDAGLPNSYWGDAVLYASYILNRTPTRALPNGITPYEAYTGNRPYLGHIRIFGCKAFVHVPSEKRRKLDPKSLECAFLGYAENRSAFVLVHRPSGRIFESRDVHFDEQGNGEDVTRVELQVEHRDDPAPAAPKDDKPPLADTPTPPKAPAPEPESDADDSLSELSELTDSEDDGPPAPAPAPIPIPIPAPAPVRRAPAARQSRPPMPYPNPIPAPDVRRSGRNHQAPTRDDDPRYDVSSYNRRPTVEDAPDEGDSVGAPSLQANQAAPRSNRLCEPLTYDEAMSGPDTTMWKIACIAELEAFVKAKLYTAVDRPRNRKVIDSKWVFKYKLGPDGQIEKYKARLVAKGFTQVEGLDYNDTFAPVSKFSSIRTLLALADKLDLEVHQMDVKSAFLNGDLEEEIFMEMPPGFKDDSQVWSLHKSIYGLKQASRAWYIKIRASLEELGFTRSHSDHSVFYQNNNSSLLIIAIYVDDQFIFSNDSVALTDIKDKLKKLYEMTDLGEVHWALNMEITRDHATQTLQLSQHQYIESILERHGMADCRSVSTPMAPNLKLPKLTEAEIDLKPYQSALGSVMYAMLGTRPDLAYAVGVLSQHASRPGKVHWDALMRVYRYLRGTTDYKIVYRGKTLRRGDDLSLLGFVDSDYAGDRNDCLSVSGYIFFLSGAAISWSSKKQQSTAVSSTEAEYMAGASAAKEAVWLRMFLSQLGQLTSAPTPLHIDNQSAIFLSKDSTFHERTKHIAVRHHFIREKVEDGEIEPLYVPTGDQVADVLTKGLAREKHEKFVGLMGIY</sequence>
<dbReference type="SUPFAM" id="SSF56672">
    <property type="entry name" value="DNA/RNA polymerases"/>
    <property type="match status" value="1"/>
</dbReference>
<feature type="domain" description="Retroviral polymerase SH3-like" evidence="3">
    <location>
        <begin position="56"/>
        <end position="111"/>
    </location>
</feature>
<feature type="compositionally biased region" description="Acidic residues" evidence="1">
    <location>
        <begin position="155"/>
        <end position="176"/>
    </location>
</feature>
<dbReference type="CDD" id="cd09272">
    <property type="entry name" value="RNase_HI_RT_Ty1"/>
    <property type="match status" value="1"/>
</dbReference>
<feature type="compositionally biased region" description="Basic and acidic residues" evidence="1">
    <location>
        <begin position="124"/>
        <end position="140"/>
    </location>
</feature>
<feature type="compositionally biased region" description="Pro residues" evidence="1">
    <location>
        <begin position="177"/>
        <end position="193"/>
    </location>
</feature>
<comment type="caution">
    <text evidence="4">The sequence shown here is derived from an EMBL/GenBank/DDBJ whole genome shotgun (WGS) entry which is preliminary data.</text>
</comment>
<dbReference type="PANTHER" id="PTHR11439:SF483">
    <property type="entry name" value="PEPTIDE SYNTHASE GLIP-LIKE, PUTATIVE (AFU_ORTHOLOGUE AFUA_3G12920)-RELATED"/>
    <property type="match status" value="1"/>
</dbReference>
<dbReference type="Proteomes" id="UP000308730">
    <property type="component" value="Unassembled WGS sequence"/>
</dbReference>
<feature type="compositionally biased region" description="Low complexity" evidence="1">
    <location>
        <begin position="194"/>
        <end position="205"/>
    </location>
</feature>
<feature type="domain" description="Reverse transcriptase Ty1/copia-type" evidence="2">
    <location>
        <begin position="308"/>
        <end position="549"/>
    </location>
</feature>
<evidence type="ECO:0000313" key="5">
    <source>
        <dbReference type="Proteomes" id="UP000308730"/>
    </source>
</evidence>
<dbReference type="Pfam" id="PF07727">
    <property type="entry name" value="RVT_2"/>
    <property type="match status" value="1"/>
</dbReference>
<dbReference type="AlphaFoldDB" id="A0A4S4N6A1"/>
<protein>
    <submittedName>
        <fullName evidence="4">Uncharacterized protein</fullName>
    </submittedName>
</protein>
<dbReference type="InterPro" id="IPR057670">
    <property type="entry name" value="SH3_retrovirus"/>
</dbReference>
<accession>A0A4S4N6A1</accession>
<feature type="compositionally biased region" description="Pro residues" evidence="1">
    <location>
        <begin position="145"/>
        <end position="154"/>
    </location>
</feature>